<accession>A0A914WF81</accession>
<organism evidence="1 2">
    <name type="scientific">Plectus sambesii</name>
    <dbReference type="NCBI Taxonomy" id="2011161"/>
    <lineage>
        <taxon>Eukaryota</taxon>
        <taxon>Metazoa</taxon>
        <taxon>Ecdysozoa</taxon>
        <taxon>Nematoda</taxon>
        <taxon>Chromadorea</taxon>
        <taxon>Plectida</taxon>
        <taxon>Plectina</taxon>
        <taxon>Plectoidea</taxon>
        <taxon>Plectidae</taxon>
        <taxon>Plectus</taxon>
    </lineage>
</organism>
<name>A0A914WF81_9BILA</name>
<dbReference type="WBParaSite" id="PSAMB.scaffold385size53683.g5255.t1">
    <property type="protein sequence ID" value="PSAMB.scaffold385size53683.g5255.t1"/>
    <property type="gene ID" value="PSAMB.scaffold385size53683.g5255"/>
</dbReference>
<evidence type="ECO:0000313" key="1">
    <source>
        <dbReference type="Proteomes" id="UP000887566"/>
    </source>
</evidence>
<dbReference type="AlphaFoldDB" id="A0A914WF81"/>
<protein>
    <submittedName>
        <fullName evidence="2">Uncharacterized protein</fullName>
    </submittedName>
</protein>
<proteinExistence type="predicted"/>
<sequence length="117" mass="13088">MVEIGALGSVSGVGVVGCWRRLLVRRRARSGPDGLLPRQSAVLQGRAHNGLPDRNSPRSLPTTADCTPLLRRDFLGAAPVSRARKDHFTHALRGVRITRVACRWEYGIYRCWTRKRT</sequence>
<evidence type="ECO:0000313" key="2">
    <source>
        <dbReference type="WBParaSite" id="PSAMB.scaffold385size53683.g5255.t1"/>
    </source>
</evidence>
<dbReference type="Proteomes" id="UP000887566">
    <property type="component" value="Unplaced"/>
</dbReference>
<keyword evidence="1" id="KW-1185">Reference proteome</keyword>
<reference evidence="2" key="1">
    <citation type="submission" date="2022-11" db="UniProtKB">
        <authorList>
            <consortium name="WormBaseParasite"/>
        </authorList>
    </citation>
    <scope>IDENTIFICATION</scope>
</reference>